<dbReference type="PANTHER" id="PTHR24094">
    <property type="entry name" value="SECRETED PROTEIN"/>
    <property type="match status" value="1"/>
</dbReference>
<evidence type="ECO:0000256" key="1">
    <source>
        <dbReference type="SAM" id="Phobius"/>
    </source>
</evidence>
<gene>
    <name evidence="3" type="ORF">BIGA_0863</name>
</gene>
<dbReference type="InterPro" id="IPR011089">
    <property type="entry name" value="GmrSD_C"/>
</dbReference>
<dbReference type="PANTHER" id="PTHR24094:SF15">
    <property type="entry name" value="AMP-DEPENDENT SYNTHETASE_LIGASE DOMAIN-CONTAINING PROTEIN-RELATED"/>
    <property type="match status" value="1"/>
</dbReference>
<dbReference type="AlphaFoldDB" id="A0A087ARL2"/>
<feature type="domain" description="GmrSD restriction endonucleases C-terminal" evidence="2">
    <location>
        <begin position="112"/>
        <end position="249"/>
    </location>
</feature>
<proteinExistence type="predicted"/>
<sequence>MSRNHRRPSHRDQSEFTRNTARYVNKRFNVSNPFERVLVLLVIAVVVGVMVGVVLPKISPEVGELTGEYAASGPAADVLETLRVDDAQSKDGYDRDLFGYRETDDDGDGCDVRDEVLARDLEDVTFTTPGGCQVQSGVLHDLYTGKTIDFVRGPQTSSAVQIEHVVALENAWQSGARDWDTAKRYKFGNDMYNLLAADGEANSEKGSASAAYWLPTNADFRCEYVARQIGVKDKYDLSVTTKEKQAMLSVLRSCPGQEVPAE</sequence>
<dbReference type="eggNOG" id="COG2356">
    <property type="taxonomic scope" value="Bacteria"/>
</dbReference>
<dbReference type="EMBL" id="JGYX01000002">
    <property type="protein sequence ID" value="KFI61412.1"/>
    <property type="molecule type" value="Genomic_DNA"/>
</dbReference>
<keyword evidence="1" id="KW-0472">Membrane</keyword>
<accession>A0A087ARL2</accession>
<evidence type="ECO:0000313" key="4">
    <source>
        <dbReference type="Proteomes" id="UP000029046"/>
    </source>
</evidence>
<dbReference type="Proteomes" id="UP000029046">
    <property type="component" value="Unassembled WGS sequence"/>
</dbReference>
<dbReference type="OrthoDB" id="5196645at2"/>
<reference evidence="3 4" key="1">
    <citation type="submission" date="2014-03" db="EMBL/GenBank/DDBJ databases">
        <title>Genomics of Bifidobacteria.</title>
        <authorList>
            <person name="Ventura M."/>
            <person name="Milani C."/>
            <person name="Lugli G.A."/>
        </authorList>
    </citation>
    <scope>NUCLEOTIDE SEQUENCE [LARGE SCALE GENOMIC DNA]</scope>
    <source>
        <strain evidence="3 4">LMG 11586</strain>
    </source>
</reference>
<keyword evidence="1" id="KW-1133">Transmembrane helix</keyword>
<feature type="transmembrane region" description="Helical" evidence="1">
    <location>
        <begin position="37"/>
        <end position="55"/>
    </location>
</feature>
<dbReference type="RefSeq" id="WP_081929430.1">
    <property type="nucleotide sequence ID" value="NZ_JGYX01000002.1"/>
</dbReference>
<keyword evidence="1" id="KW-0812">Transmembrane</keyword>
<evidence type="ECO:0000259" key="2">
    <source>
        <dbReference type="Pfam" id="PF07510"/>
    </source>
</evidence>
<protein>
    <recommendedName>
        <fullName evidence="2">GmrSD restriction endonucleases C-terminal domain-containing protein</fullName>
    </recommendedName>
</protein>
<name>A0A087ARL2_9BIFI</name>
<evidence type="ECO:0000313" key="3">
    <source>
        <dbReference type="EMBL" id="KFI61412.1"/>
    </source>
</evidence>
<comment type="caution">
    <text evidence="3">The sequence shown here is derived from an EMBL/GenBank/DDBJ whole genome shotgun (WGS) entry which is preliminary data.</text>
</comment>
<organism evidence="3 4">
    <name type="scientific">Bifidobacterium pullorum subsp. gallinarum</name>
    <dbReference type="NCBI Taxonomy" id="78344"/>
    <lineage>
        <taxon>Bacteria</taxon>
        <taxon>Bacillati</taxon>
        <taxon>Actinomycetota</taxon>
        <taxon>Actinomycetes</taxon>
        <taxon>Bifidobacteriales</taxon>
        <taxon>Bifidobacteriaceae</taxon>
        <taxon>Bifidobacterium</taxon>
    </lineage>
</organism>
<keyword evidence="4" id="KW-1185">Reference proteome</keyword>
<dbReference type="Pfam" id="PF07510">
    <property type="entry name" value="GmrSD_C"/>
    <property type="match status" value="1"/>
</dbReference>